<comment type="caution">
    <text evidence="3">The sequence shown here is derived from an EMBL/GenBank/DDBJ whole genome shotgun (WGS) entry which is preliminary data.</text>
</comment>
<keyword evidence="2" id="KW-0472">Membrane</keyword>
<evidence type="ECO:0000313" key="3">
    <source>
        <dbReference type="EMBL" id="GIG73270.1"/>
    </source>
</evidence>
<reference evidence="3" key="1">
    <citation type="submission" date="2021-01" db="EMBL/GenBank/DDBJ databases">
        <title>Whole genome shotgun sequence of Planosporangium flavigriseum NBRC 105377.</title>
        <authorList>
            <person name="Komaki H."/>
            <person name="Tamura T."/>
        </authorList>
    </citation>
    <scope>NUCLEOTIDE SEQUENCE</scope>
    <source>
        <strain evidence="3">NBRC 105377</strain>
    </source>
</reference>
<gene>
    <name evidence="3" type="ORF">Pfl04_16740</name>
</gene>
<proteinExistence type="predicted"/>
<evidence type="ECO:0000256" key="1">
    <source>
        <dbReference type="SAM" id="MobiDB-lite"/>
    </source>
</evidence>
<evidence type="ECO:0000313" key="4">
    <source>
        <dbReference type="Proteomes" id="UP000653674"/>
    </source>
</evidence>
<dbReference type="Proteomes" id="UP000653674">
    <property type="component" value="Unassembled WGS sequence"/>
</dbReference>
<name>A0A8J3LU10_9ACTN</name>
<organism evidence="3 4">
    <name type="scientific">Planosporangium flavigriseum</name>
    <dbReference type="NCBI Taxonomy" id="373681"/>
    <lineage>
        <taxon>Bacteria</taxon>
        <taxon>Bacillati</taxon>
        <taxon>Actinomycetota</taxon>
        <taxon>Actinomycetes</taxon>
        <taxon>Micromonosporales</taxon>
        <taxon>Micromonosporaceae</taxon>
        <taxon>Planosporangium</taxon>
    </lineage>
</organism>
<evidence type="ECO:0000256" key="2">
    <source>
        <dbReference type="SAM" id="Phobius"/>
    </source>
</evidence>
<keyword evidence="4" id="KW-1185">Reference proteome</keyword>
<feature type="region of interest" description="Disordered" evidence="1">
    <location>
        <begin position="26"/>
        <end position="82"/>
    </location>
</feature>
<dbReference type="AlphaFoldDB" id="A0A8J3LU10"/>
<accession>A0A8J3LU10</accession>
<dbReference type="EMBL" id="BONU01000008">
    <property type="protein sequence ID" value="GIG73270.1"/>
    <property type="molecule type" value="Genomic_DNA"/>
</dbReference>
<keyword evidence="2" id="KW-0812">Transmembrane</keyword>
<sequence>MLSTYVTWILVLLALAAGAWVLIRPSGGARPNTARADSTPSAEMGTDGTIVPDEERTTTPRTPPLHAVNSPQRFPGELPPPADLPRGGTPPMIGGTTLASSGQSFGDMPSMPPLGMWSDGYAQSVRDRWRDLQLRFIDDPHEVANEAERVVEETVEALTASLNAFKKDLDAWRNGPGDTEQLRAAVHRYRDFLDRLLGS</sequence>
<keyword evidence="2" id="KW-1133">Transmembrane helix</keyword>
<feature type="transmembrane region" description="Helical" evidence="2">
    <location>
        <begin position="6"/>
        <end position="23"/>
    </location>
</feature>
<protein>
    <submittedName>
        <fullName evidence="3">Uncharacterized protein</fullName>
    </submittedName>
</protein>